<dbReference type="Gene3D" id="3.40.50.720">
    <property type="entry name" value="NAD(P)-binding Rossmann-like Domain"/>
    <property type="match status" value="1"/>
</dbReference>
<reference evidence="1 2" key="1">
    <citation type="submission" date="2023-08" db="EMBL/GenBank/DDBJ databases">
        <title>Implementing the SeqCode for naming new Mesorhizobium species isolated from Vachellia karroo root nodules.</title>
        <authorList>
            <person name="Van Lill M."/>
        </authorList>
    </citation>
    <scope>NUCLEOTIDE SEQUENCE [LARGE SCALE GENOMIC DNA]</scope>
    <source>
        <strain evidence="1 2">VK3E</strain>
    </source>
</reference>
<comment type="caution">
    <text evidence="1">The sequence shown here is derived from an EMBL/GenBank/DDBJ whole genome shotgun (WGS) entry which is preliminary data.</text>
</comment>
<dbReference type="SUPFAM" id="SSF51735">
    <property type="entry name" value="NAD(P)-binding Rossmann-fold domains"/>
    <property type="match status" value="1"/>
</dbReference>
<sequence>MINIASIAGRQGVPTQGHYAATKTAPASS</sequence>
<gene>
    <name evidence="1" type="ORF">RFM51_04885</name>
</gene>
<protein>
    <submittedName>
        <fullName evidence="1">Uncharacterized protein</fullName>
    </submittedName>
</protein>
<accession>A0ABU4WT12</accession>
<dbReference type="EMBL" id="JAVIIS010000005">
    <property type="protein sequence ID" value="MDX8438919.1"/>
    <property type="molecule type" value="Genomic_DNA"/>
</dbReference>
<dbReference type="Proteomes" id="UP001272097">
    <property type="component" value="Unassembled WGS sequence"/>
</dbReference>
<name>A0ABU4WT12_9HYPH</name>
<dbReference type="InterPro" id="IPR036291">
    <property type="entry name" value="NAD(P)-bd_dom_sf"/>
</dbReference>
<evidence type="ECO:0000313" key="2">
    <source>
        <dbReference type="Proteomes" id="UP001272097"/>
    </source>
</evidence>
<evidence type="ECO:0000313" key="1">
    <source>
        <dbReference type="EMBL" id="MDX8438919.1"/>
    </source>
</evidence>
<organism evidence="1 2">
    <name type="scientific">Mesorhizobium australafricanum</name>
    <dbReference type="NCBI Taxonomy" id="3072311"/>
    <lineage>
        <taxon>Bacteria</taxon>
        <taxon>Pseudomonadati</taxon>
        <taxon>Pseudomonadota</taxon>
        <taxon>Alphaproteobacteria</taxon>
        <taxon>Hyphomicrobiales</taxon>
        <taxon>Phyllobacteriaceae</taxon>
        <taxon>Mesorhizobium</taxon>
    </lineage>
</organism>
<keyword evidence="2" id="KW-1185">Reference proteome</keyword>
<proteinExistence type="predicted"/>